<dbReference type="OrthoDB" id="990873at2759"/>
<dbReference type="InterPro" id="IPR019557">
    <property type="entry name" value="AminoTfrase-like_pln_mobile"/>
</dbReference>
<evidence type="ECO:0000259" key="1">
    <source>
        <dbReference type="Pfam" id="PF10536"/>
    </source>
</evidence>
<keyword evidence="3" id="KW-1185">Reference proteome</keyword>
<dbReference type="Proteomes" id="UP000828251">
    <property type="component" value="Unassembled WGS sequence"/>
</dbReference>
<dbReference type="EMBL" id="JAIQCV010000007">
    <property type="protein sequence ID" value="KAH1082693.1"/>
    <property type="molecule type" value="Genomic_DNA"/>
</dbReference>
<sequence>MSWLRDTFPEPDNDSTELERIQYAWAYILEMIGDYLMPDLSQNLVHLRWLLKLVDFRATGKLSLGSVVLAKLYKEMCDAALLNKAKIGGCLSLLQSWARFRFPFLRLRVDRLYTFPLITRWNHSVSYVRIPTFLEDIRLLLDQRSDVEFEWTPYDYPTIRAVIPDEYFQTLNA</sequence>
<dbReference type="PANTHER" id="PTHR46033:SF8">
    <property type="entry name" value="PROTEIN MAINTENANCE OF MERISTEMS-LIKE"/>
    <property type="match status" value="1"/>
</dbReference>
<gene>
    <name evidence="2" type="ORF">J1N35_022454</name>
</gene>
<name>A0A9D3VGN8_9ROSI</name>
<feature type="domain" description="Aminotransferase-like plant mobile" evidence="1">
    <location>
        <begin position="3"/>
        <end position="166"/>
    </location>
</feature>
<dbReference type="Pfam" id="PF10536">
    <property type="entry name" value="PMD"/>
    <property type="match status" value="1"/>
</dbReference>
<dbReference type="PANTHER" id="PTHR46033">
    <property type="entry name" value="PROTEIN MAIN-LIKE 2"/>
    <property type="match status" value="1"/>
</dbReference>
<proteinExistence type="predicted"/>
<protein>
    <recommendedName>
        <fullName evidence="1">Aminotransferase-like plant mobile domain-containing protein</fullName>
    </recommendedName>
</protein>
<organism evidence="2 3">
    <name type="scientific">Gossypium stocksii</name>
    <dbReference type="NCBI Taxonomy" id="47602"/>
    <lineage>
        <taxon>Eukaryota</taxon>
        <taxon>Viridiplantae</taxon>
        <taxon>Streptophyta</taxon>
        <taxon>Embryophyta</taxon>
        <taxon>Tracheophyta</taxon>
        <taxon>Spermatophyta</taxon>
        <taxon>Magnoliopsida</taxon>
        <taxon>eudicotyledons</taxon>
        <taxon>Gunneridae</taxon>
        <taxon>Pentapetalae</taxon>
        <taxon>rosids</taxon>
        <taxon>malvids</taxon>
        <taxon>Malvales</taxon>
        <taxon>Malvaceae</taxon>
        <taxon>Malvoideae</taxon>
        <taxon>Gossypium</taxon>
    </lineage>
</organism>
<reference evidence="2 3" key="1">
    <citation type="journal article" date="2021" name="Plant Biotechnol. J.">
        <title>Multi-omics assisted identification of the key and species-specific regulatory components of drought-tolerant mechanisms in Gossypium stocksii.</title>
        <authorList>
            <person name="Yu D."/>
            <person name="Ke L."/>
            <person name="Zhang D."/>
            <person name="Wu Y."/>
            <person name="Sun Y."/>
            <person name="Mei J."/>
            <person name="Sun J."/>
            <person name="Sun Y."/>
        </authorList>
    </citation>
    <scope>NUCLEOTIDE SEQUENCE [LARGE SCALE GENOMIC DNA]</scope>
    <source>
        <strain evidence="3">cv. E1</strain>
        <tissue evidence="2">Leaf</tissue>
    </source>
</reference>
<evidence type="ECO:0000313" key="3">
    <source>
        <dbReference type="Proteomes" id="UP000828251"/>
    </source>
</evidence>
<comment type="caution">
    <text evidence="2">The sequence shown here is derived from an EMBL/GenBank/DDBJ whole genome shotgun (WGS) entry which is preliminary data.</text>
</comment>
<dbReference type="AlphaFoldDB" id="A0A9D3VGN8"/>
<dbReference type="InterPro" id="IPR044824">
    <property type="entry name" value="MAIN-like"/>
</dbReference>
<dbReference type="GO" id="GO:0010073">
    <property type="term" value="P:meristem maintenance"/>
    <property type="evidence" value="ECO:0007669"/>
    <property type="project" value="InterPro"/>
</dbReference>
<accession>A0A9D3VGN8</accession>
<evidence type="ECO:0000313" key="2">
    <source>
        <dbReference type="EMBL" id="KAH1082693.1"/>
    </source>
</evidence>